<dbReference type="PROSITE" id="PS51257">
    <property type="entry name" value="PROKAR_LIPOPROTEIN"/>
    <property type="match status" value="1"/>
</dbReference>
<dbReference type="InterPro" id="IPR025748">
    <property type="entry name" value="PrcB_C_dom"/>
</dbReference>
<dbReference type="Proteomes" id="UP000295361">
    <property type="component" value="Unassembled WGS sequence"/>
</dbReference>
<feature type="domain" description="PrcB C-terminal" evidence="2">
    <location>
        <begin position="363"/>
        <end position="420"/>
    </location>
</feature>
<organism evidence="3 4">
    <name type="scientific">Roseateles toxinivorans</name>
    <dbReference type="NCBI Taxonomy" id="270368"/>
    <lineage>
        <taxon>Bacteria</taxon>
        <taxon>Pseudomonadati</taxon>
        <taxon>Pseudomonadota</taxon>
        <taxon>Betaproteobacteria</taxon>
        <taxon>Burkholderiales</taxon>
        <taxon>Sphaerotilaceae</taxon>
        <taxon>Roseateles</taxon>
    </lineage>
</organism>
<evidence type="ECO:0000256" key="1">
    <source>
        <dbReference type="SAM" id="SignalP"/>
    </source>
</evidence>
<evidence type="ECO:0000313" key="3">
    <source>
        <dbReference type="EMBL" id="TDP62562.1"/>
    </source>
</evidence>
<keyword evidence="4" id="KW-1185">Reference proteome</keyword>
<feature type="chain" id="PRO_5020765041" description="PrcB C-terminal domain-containing protein" evidence="1">
    <location>
        <begin position="21"/>
        <end position="432"/>
    </location>
</feature>
<reference evidence="3 4" key="1">
    <citation type="submission" date="2019-03" db="EMBL/GenBank/DDBJ databases">
        <title>Genomic Encyclopedia of Type Strains, Phase IV (KMG-IV): sequencing the most valuable type-strain genomes for metagenomic binning, comparative biology and taxonomic classification.</title>
        <authorList>
            <person name="Goeker M."/>
        </authorList>
    </citation>
    <scope>NUCLEOTIDE SEQUENCE [LARGE SCALE GENOMIC DNA]</scope>
    <source>
        <strain evidence="3 4">DSM 16998</strain>
    </source>
</reference>
<proteinExistence type="predicted"/>
<dbReference type="OrthoDB" id="9758386at2"/>
<evidence type="ECO:0000313" key="4">
    <source>
        <dbReference type="Proteomes" id="UP000295361"/>
    </source>
</evidence>
<name>A0A4R6QIW7_9BURK</name>
<feature type="signal peptide" evidence="1">
    <location>
        <begin position="1"/>
        <end position="20"/>
    </location>
</feature>
<dbReference type="RefSeq" id="WP_133703024.1">
    <property type="nucleotide sequence ID" value="NZ_SNXS01000007.1"/>
</dbReference>
<accession>A0A4R6QIW7</accession>
<keyword evidence="1" id="KW-0732">Signal</keyword>
<dbReference type="Pfam" id="PF14343">
    <property type="entry name" value="PrcB_C"/>
    <property type="match status" value="1"/>
</dbReference>
<dbReference type="EMBL" id="SNXS01000007">
    <property type="protein sequence ID" value="TDP62562.1"/>
    <property type="molecule type" value="Genomic_DNA"/>
</dbReference>
<comment type="caution">
    <text evidence="3">The sequence shown here is derived from an EMBL/GenBank/DDBJ whole genome shotgun (WGS) entry which is preliminary data.</text>
</comment>
<evidence type="ECO:0000259" key="2">
    <source>
        <dbReference type="Pfam" id="PF14343"/>
    </source>
</evidence>
<dbReference type="InParanoid" id="A0A4R6QIW7"/>
<protein>
    <recommendedName>
        <fullName evidence="2">PrcB C-terminal domain-containing protein</fullName>
    </recommendedName>
</protein>
<dbReference type="AlphaFoldDB" id="A0A4R6QIW7"/>
<sequence>MSVNRLFLISALASSLAACGGGGDADLPSNPTLTLSGTAAVGLAVANAPLKVKCQGGSGTATTGADGSYTVKLANGSLPCAVEVQLPADGGKLHSVVAGTGASAVANVTPLTELQAARVTRKDMAAFFDGYDAAAAKLLTPVALKNAQVEVTSLLTGTVDTTKLKDFVADPLKAATPANPTGGDAHDKLLDQLRAKLSKEKFKEMVTLLASGKPLPDPAPGPFQPVLEVQPTTLSLGMGSTRYLLASINYPDGIFYIRQPVSWSVVEADGGKVDAISGLYTAPMKPGTYHVRATRDDYPAVVKLVTVTVTLHQSLEQTSLSGITMARNLVVDNASSWVNLWADHTRGQSNPAPAPAVDFDKDMVVAVFTGTRPLGCYAVTITRTELLANKLRVEYQENTPPSDVVCTTVIASPAHIVAVPRTTLPVEFVANP</sequence>
<gene>
    <name evidence="3" type="ORF">DES47_107140</name>
</gene>